<organism evidence="1 2">
    <name type="scientific">Candidatus Desulfobia pelagia</name>
    <dbReference type="NCBI Taxonomy" id="2841692"/>
    <lineage>
        <taxon>Bacteria</taxon>
        <taxon>Pseudomonadati</taxon>
        <taxon>Thermodesulfobacteriota</taxon>
        <taxon>Desulfobulbia</taxon>
        <taxon>Desulfobulbales</taxon>
        <taxon>Desulfobulbaceae</taxon>
        <taxon>Candidatus Desulfobia</taxon>
    </lineage>
</organism>
<dbReference type="AlphaFoldDB" id="A0A8J6NEQ5"/>
<dbReference type="SUPFAM" id="SSF48695">
    <property type="entry name" value="Multiheme cytochromes"/>
    <property type="match status" value="2"/>
</dbReference>
<dbReference type="InterPro" id="IPR036280">
    <property type="entry name" value="Multihaem_cyt_sf"/>
</dbReference>
<evidence type="ECO:0000313" key="2">
    <source>
        <dbReference type="Proteomes" id="UP000614424"/>
    </source>
</evidence>
<sequence length="1176" mass="125841">MMTPFGTKTTSSDPSGWPKDLCADSSLVLALTQAPVAYKVCSDDTSQACEVDSDCSGTCDVSLYDYGSLAEFRTQVDNSMAGLMRDCAECHVGGGAQEFVVAAPGTDFRTPGSRISLRNFDDSSLDTGKFNAYNYFIDQYDEDNDGVIGEVLPQNYDETGVLEVDCFMCHLEGYDWEARKEAIRKGKFGASRPAGADFIIAAPDNVCSDDTSVTCDPANGDADCVLAGYCQNATPVSCTDDSQCWADFGSGPVFLGPCVIPDLGTCISREPIIDGTNVTYDSSVNGDAPIKEIVNIQLGLNGLYFSAEVLGRINEKPHNDNCASCHFAEFQADWKKRGASWPSDVEYASLGVDGRKTEVHRYVGLGCVDCHAPFDAGTIDGNLMTERGGPLSPGFSPWTGIADDTLGHDVAKAEVPYGTLWNALDNTMFRCRTCHLDQIYPAKLDTNGTPPANPNAPGGAHETYGLLHNYLQDGRDGVADASHIDVMACDVCHTRKFGAGVDLQTGLNYGNASAMVDGTGVDDEGRLFDHESIHVQRLMENNLVRAWQGDLLTIKHGLVTMFWRDVDEDFANPVDITKVDINADGQSGFMDQVKSIDVAVAMATYDDPAIPGAPDPLQTLTHDGVITGAEIDKQREALEQYLPTIGIELDPNGTGNQQQLRLTFMGMLFRSNHGTSPKEYAWGHGGCLDCHQDGAGFYNGTYQLKGDSLTLSWDNTGDQYVVPFTRVNHADLDGSGTVEEVPGDYQFTDFDPLLMPKGLTGRTLAIQVASGSTNTLRDVDRSEFMYEADSTVAGAPGPRTMVSGAVLGTRAEIVNHLNNVIEITFPNFDFDQHQTFLTIANSCLDCHVDMINFEFAWGDGSFESQELFNAGQHATHFRLKNNDGSTALTCTDCHDSIDFSIKTTITVTADLIRKNTGTTDTDTWNPQPTMTNEGCNQWAIDNADGIPGTADDYICIDVIDPVETGRYTCATACHPDVSNVTPGNPSADASSATGIDVTASIGALHSINDNDTITINAQRSSCTAEYDSTCEYTFDYTGCPDGAVVGGNGSNVRILGLATEGVGSGNDCTVSVNVLDSRSGEIVNSGTVTVAFDGSIDPEGPQATLSIVGEGSGNCTVSAADAAALGTAVRARIYWGNRESQIVEDASDLIAPGVTNDCGADVRVKLYDADHNTSDY</sequence>
<proteinExistence type="predicted"/>
<evidence type="ECO:0008006" key="3">
    <source>
        <dbReference type="Google" id="ProtNLM"/>
    </source>
</evidence>
<name>A0A8J6NEQ5_9BACT</name>
<gene>
    <name evidence="1" type="ORF">H8E41_10155</name>
</gene>
<accession>A0A8J6NEQ5</accession>
<protein>
    <recommendedName>
        <fullName evidence="3">Cytochrome c-552/4 domain-containing protein</fullName>
    </recommendedName>
</protein>
<dbReference type="Proteomes" id="UP000614424">
    <property type="component" value="Unassembled WGS sequence"/>
</dbReference>
<dbReference type="EMBL" id="JACNJZ010000141">
    <property type="protein sequence ID" value="MBC8318257.1"/>
    <property type="molecule type" value="Genomic_DNA"/>
</dbReference>
<comment type="caution">
    <text evidence="1">The sequence shown here is derived from an EMBL/GenBank/DDBJ whole genome shotgun (WGS) entry which is preliminary data.</text>
</comment>
<evidence type="ECO:0000313" key="1">
    <source>
        <dbReference type="EMBL" id="MBC8318257.1"/>
    </source>
</evidence>
<dbReference type="Gene3D" id="1.10.1130.10">
    <property type="entry name" value="Flavocytochrome C3, Chain A"/>
    <property type="match status" value="1"/>
</dbReference>
<reference evidence="1 2" key="1">
    <citation type="submission" date="2020-08" db="EMBL/GenBank/DDBJ databases">
        <title>Bridging the membrane lipid divide: bacteria of the FCB group superphylum have the potential to synthesize archaeal ether lipids.</title>
        <authorList>
            <person name="Villanueva L."/>
            <person name="Von Meijenfeldt F.A.B."/>
            <person name="Westbye A.B."/>
            <person name="Yadav S."/>
            <person name="Hopmans E.C."/>
            <person name="Dutilh B.E."/>
            <person name="Sinninghe Damste J.S."/>
        </authorList>
    </citation>
    <scope>NUCLEOTIDE SEQUENCE [LARGE SCALE GENOMIC DNA]</scope>
    <source>
        <strain evidence="1">NIOZ-UU47</strain>
    </source>
</reference>